<dbReference type="Proteomes" id="UP000218287">
    <property type="component" value="Chromosome"/>
</dbReference>
<evidence type="ECO:0000313" key="2">
    <source>
        <dbReference type="Proteomes" id="UP000218287"/>
    </source>
</evidence>
<dbReference type="AlphaFoldDB" id="A0A1Z4GJ64"/>
<sequence>MVGTLAIAITAGRLKNPEMAIPANVCKSFAIDVLTFDEHYLVT</sequence>
<gene>
    <name evidence="1" type="ORF">NIES21_33470</name>
</gene>
<organism evidence="1 2">
    <name type="scientific">Anabaenopsis circularis NIES-21</name>
    <dbReference type="NCBI Taxonomy" id="1085406"/>
    <lineage>
        <taxon>Bacteria</taxon>
        <taxon>Bacillati</taxon>
        <taxon>Cyanobacteriota</taxon>
        <taxon>Cyanophyceae</taxon>
        <taxon>Nostocales</taxon>
        <taxon>Nodulariaceae</taxon>
        <taxon>Anabaenopsis</taxon>
    </lineage>
</organism>
<reference evidence="1 2" key="1">
    <citation type="submission" date="2017-06" db="EMBL/GenBank/DDBJ databases">
        <title>Genome sequencing of cyanobaciteial culture collection at National Institute for Environmental Studies (NIES).</title>
        <authorList>
            <person name="Hirose Y."/>
            <person name="Shimura Y."/>
            <person name="Fujisawa T."/>
            <person name="Nakamura Y."/>
            <person name="Kawachi M."/>
        </authorList>
    </citation>
    <scope>NUCLEOTIDE SEQUENCE [LARGE SCALE GENOMIC DNA]</scope>
    <source>
        <strain evidence="1 2">NIES-21</strain>
    </source>
</reference>
<name>A0A1Z4GJ64_9CYAN</name>
<keyword evidence="2" id="KW-1185">Reference proteome</keyword>
<proteinExistence type="predicted"/>
<dbReference type="EMBL" id="AP018174">
    <property type="protein sequence ID" value="BAY17509.1"/>
    <property type="molecule type" value="Genomic_DNA"/>
</dbReference>
<evidence type="ECO:0000313" key="1">
    <source>
        <dbReference type="EMBL" id="BAY17509.1"/>
    </source>
</evidence>
<accession>A0A1Z4GJ64</accession>
<protein>
    <submittedName>
        <fullName evidence="1">Uncharacterized protein</fullName>
    </submittedName>
</protein>